<dbReference type="AlphaFoldDB" id="A0A1E8QB38"/>
<dbReference type="RefSeq" id="WP_070351644.1">
    <property type="nucleotide sequence ID" value="NZ_CP043474.1"/>
</dbReference>
<comment type="caution">
    <text evidence="1">The sequence shown here is derived from an EMBL/GenBank/DDBJ whole genome shotgun (WGS) entry which is preliminary data.</text>
</comment>
<accession>A0A1E8QB38</accession>
<dbReference type="EMBL" id="MCHX01000005">
    <property type="protein sequence ID" value="OFJ55169.1"/>
    <property type="molecule type" value="Genomic_DNA"/>
</dbReference>
<evidence type="ECO:0000313" key="2">
    <source>
        <dbReference type="Proteomes" id="UP000178953"/>
    </source>
</evidence>
<name>A0A1E8QB38_9MYCO</name>
<gene>
    <name evidence="1" type="ORF">BEL07_03055</name>
</gene>
<reference evidence="1 2" key="1">
    <citation type="submission" date="2016-09" db="EMBL/GenBank/DDBJ databases">
        <title>genome sequence of Mycobacterium sp. 739 SCH.</title>
        <authorList>
            <person name="Greninger A.L."/>
            <person name="Qin X."/>
            <person name="Jerome K."/>
            <person name="Vora S."/>
            <person name="Quinn K."/>
        </authorList>
    </citation>
    <scope>NUCLEOTIDE SEQUENCE [LARGE SCALE GENOMIC DNA]</scope>
    <source>
        <strain evidence="1 2">SCH</strain>
    </source>
</reference>
<protein>
    <submittedName>
        <fullName evidence="1">Uncharacterized protein</fullName>
    </submittedName>
</protein>
<sequence length="319" mass="35325">MAFDEAAVRAAVAHFAAVRGLIQDTVTVIARLDHALGIAAQRGTDPTWRTASFWAADDDPGDTLFGNAAGTTIGSTPATTVAPAARDEARTVFDRVLDAELRRRSPGHWWLDTEAVVVASRWAHFSRALTDAHAAGLGWLVPARGELLAVPLPAVRTAEDRPDLLHDDTGRPAVEWRDGTGDYYLRGAEFEPALYRKVLGSELLIQQIAQLENADQRSVALTFLSFEKLVVDSDAELVDVGVRGTRLYRLPLPWRIRRDRVPGYGAFDYFIHMRDASHPEREFVEWVDPAIGRHRDAELCQAHAFGITLEQWLSVEVEG</sequence>
<proteinExistence type="predicted"/>
<evidence type="ECO:0000313" key="1">
    <source>
        <dbReference type="EMBL" id="OFJ55169.1"/>
    </source>
</evidence>
<organism evidence="1 2">
    <name type="scientific">Mycolicibacterium grossiae</name>
    <dbReference type="NCBI Taxonomy" id="1552759"/>
    <lineage>
        <taxon>Bacteria</taxon>
        <taxon>Bacillati</taxon>
        <taxon>Actinomycetota</taxon>
        <taxon>Actinomycetes</taxon>
        <taxon>Mycobacteriales</taxon>
        <taxon>Mycobacteriaceae</taxon>
        <taxon>Mycolicibacterium</taxon>
    </lineage>
</organism>
<dbReference type="Proteomes" id="UP000178953">
    <property type="component" value="Unassembled WGS sequence"/>
</dbReference>
<dbReference type="OrthoDB" id="4697247at2"/>
<keyword evidence="2" id="KW-1185">Reference proteome</keyword>